<dbReference type="PANTHER" id="PTHR10344:SF4">
    <property type="entry name" value="UMP-CMP KINASE 2, MITOCHONDRIAL"/>
    <property type="match status" value="1"/>
</dbReference>
<evidence type="ECO:0000256" key="4">
    <source>
        <dbReference type="ARBA" id="ARBA00022679"/>
    </source>
</evidence>
<dbReference type="CDD" id="cd01672">
    <property type="entry name" value="TMPK"/>
    <property type="match status" value="1"/>
</dbReference>
<evidence type="ECO:0000313" key="14">
    <source>
        <dbReference type="Proteomes" id="UP000315636"/>
    </source>
</evidence>
<dbReference type="GO" id="GO:0004798">
    <property type="term" value="F:dTMP kinase activity"/>
    <property type="evidence" value="ECO:0007669"/>
    <property type="project" value="UniProtKB-UniRule"/>
</dbReference>
<dbReference type="InterPro" id="IPR039430">
    <property type="entry name" value="Thymidylate_kin-like_dom"/>
</dbReference>
<dbReference type="NCBIfam" id="TIGR00041">
    <property type="entry name" value="DTMP_kinase"/>
    <property type="match status" value="1"/>
</dbReference>
<dbReference type="FunFam" id="3.40.50.300:FF:000225">
    <property type="entry name" value="Thymidylate kinase"/>
    <property type="match status" value="1"/>
</dbReference>
<comment type="similarity">
    <text evidence="1 11">Belongs to the thymidylate kinase family.</text>
</comment>
<dbReference type="GO" id="GO:0005829">
    <property type="term" value="C:cytosol"/>
    <property type="evidence" value="ECO:0007669"/>
    <property type="project" value="TreeGrafter"/>
</dbReference>
<evidence type="ECO:0000256" key="7">
    <source>
        <dbReference type="ARBA" id="ARBA00022777"/>
    </source>
</evidence>
<dbReference type="EMBL" id="FXTI01000008">
    <property type="protein sequence ID" value="SMO81783.1"/>
    <property type="molecule type" value="Genomic_DNA"/>
</dbReference>
<name>A0A521ECX7_9BACL</name>
<dbReference type="GO" id="GO:0005524">
    <property type="term" value="F:ATP binding"/>
    <property type="evidence" value="ECO:0007669"/>
    <property type="project" value="UniProtKB-UniRule"/>
</dbReference>
<sequence>MKGLFITLEGPEGAGKSTQLKQLSQRFKASDIPVLTTREPGGTMIGDRIRELLLDPAISGMTLRTEILLYAASRAQLVNQVIHPALEKGITVICDRYVDSSLVYQAFGASGNLDEVLQVNKMATGGLIPDRTYLLDLPLEEGYRRLKGRGGHMDRMEMKGETFHRQVREGFLHLAHQEPDRFCLIDARLSADQVCNQMVQDLKRRFAINLR</sequence>
<dbReference type="GO" id="GO:0006227">
    <property type="term" value="P:dUDP biosynthetic process"/>
    <property type="evidence" value="ECO:0007669"/>
    <property type="project" value="TreeGrafter"/>
</dbReference>
<evidence type="ECO:0000256" key="6">
    <source>
        <dbReference type="ARBA" id="ARBA00022741"/>
    </source>
</evidence>
<evidence type="ECO:0000256" key="10">
    <source>
        <dbReference type="ARBA" id="ARBA00057735"/>
    </source>
</evidence>
<gene>
    <name evidence="11" type="primary">tmk</name>
    <name evidence="13" type="ORF">SAMN06264849_108186</name>
</gene>
<protein>
    <recommendedName>
        <fullName evidence="3 11">Thymidylate kinase</fullName>
        <ecNumber evidence="2 11">2.7.4.9</ecNumber>
    </recommendedName>
    <alternativeName>
        <fullName evidence="11">dTMP kinase</fullName>
    </alternativeName>
</protein>
<evidence type="ECO:0000256" key="9">
    <source>
        <dbReference type="ARBA" id="ARBA00048743"/>
    </source>
</evidence>
<dbReference type="PROSITE" id="PS01331">
    <property type="entry name" value="THYMIDYLATE_KINASE"/>
    <property type="match status" value="1"/>
</dbReference>
<dbReference type="InterPro" id="IPR018094">
    <property type="entry name" value="Thymidylate_kinase"/>
</dbReference>
<feature type="domain" description="Thymidylate kinase-like" evidence="12">
    <location>
        <begin position="8"/>
        <end position="196"/>
    </location>
</feature>
<comment type="catalytic activity">
    <reaction evidence="9 11">
        <text>dTMP + ATP = dTDP + ADP</text>
        <dbReference type="Rhea" id="RHEA:13517"/>
        <dbReference type="ChEBI" id="CHEBI:30616"/>
        <dbReference type="ChEBI" id="CHEBI:58369"/>
        <dbReference type="ChEBI" id="CHEBI:63528"/>
        <dbReference type="ChEBI" id="CHEBI:456216"/>
        <dbReference type="EC" id="2.7.4.9"/>
    </reaction>
</comment>
<dbReference type="GO" id="GO:0006233">
    <property type="term" value="P:dTDP biosynthetic process"/>
    <property type="evidence" value="ECO:0007669"/>
    <property type="project" value="InterPro"/>
</dbReference>
<dbReference type="Pfam" id="PF02223">
    <property type="entry name" value="Thymidylate_kin"/>
    <property type="match status" value="1"/>
</dbReference>
<evidence type="ECO:0000256" key="1">
    <source>
        <dbReference type="ARBA" id="ARBA00009776"/>
    </source>
</evidence>
<keyword evidence="6 11" id="KW-0547">Nucleotide-binding</keyword>
<evidence type="ECO:0000259" key="12">
    <source>
        <dbReference type="Pfam" id="PF02223"/>
    </source>
</evidence>
<evidence type="ECO:0000313" key="13">
    <source>
        <dbReference type="EMBL" id="SMO81783.1"/>
    </source>
</evidence>
<keyword evidence="4 11" id="KW-0808">Transferase</keyword>
<dbReference type="Gene3D" id="3.40.50.300">
    <property type="entry name" value="P-loop containing nucleotide triphosphate hydrolases"/>
    <property type="match status" value="1"/>
</dbReference>
<dbReference type="GO" id="GO:0006235">
    <property type="term" value="P:dTTP biosynthetic process"/>
    <property type="evidence" value="ECO:0007669"/>
    <property type="project" value="UniProtKB-UniRule"/>
</dbReference>
<evidence type="ECO:0000256" key="3">
    <source>
        <dbReference type="ARBA" id="ARBA00017144"/>
    </source>
</evidence>
<keyword evidence="7 11" id="KW-0418">Kinase</keyword>
<keyword evidence="14" id="KW-1185">Reference proteome</keyword>
<dbReference type="Proteomes" id="UP000315636">
    <property type="component" value="Unassembled WGS sequence"/>
</dbReference>
<dbReference type="OrthoDB" id="9774907at2"/>
<dbReference type="HAMAP" id="MF_00165">
    <property type="entry name" value="Thymidylate_kinase"/>
    <property type="match status" value="1"/>
</dbReference>
<evidence type="ECO:0000256" key="5">
    <source>
        <dbReference type="ARBA" id="ARBA00022727"/>
    </source>
</evidence>
<keyword evidence="8 11" id="KW-0067">ATP-binding</keyword>
<dbReference type="EC" id="2.7.4.9" evidence="2 11"/>
<keyword evidence="5 11" id="KW-0545">Nucleotide biosynthesis</keyword>
<dbReference type="RefSeq" id="WP_142506130.1">
    <property type="nucleotide sequence ID" value="NZ_FXTI01000008.1"/>
</dbReference>
<accession>A0A521ECX7</accession>
<dbReference type="InterPro" id="IPR018095">
    <property type="entry name" value="Thymidylate_kin_CS"/>
</dbReference>
<evidence type="ECO:0000256" key="8">
    <source>
        <dbReference type="ARBA" id="ARBA00022840"/>
    </source>
</evidence>
<evidence type="ECO:0000256" key="2">
    <source>
        <dbReference type="ARBA" id="ARBA00012980"/>
    </source>
</evidence>
<dbReference type="InterPro" id="IPR027417">
    <property type="entry name" value="P-loop_NTPase"/>
</dbReference>
<dbReference type="PANTHER" id="PTHR10344">
    <property type="entry name" value="THYMIDYLATE KINASE"/>
    <property type="match status" value="1"/>
</dbReference>
<feature type="binding site" evidence="11">
    <location>
        <begin position="10"/>
        <end position="17"/>
    </location>
    <ligand>
        <name>ATP</name>
        <dbReference type="ChEBI" id="CHEBI:30616"/>
    </ligand>
</feature>
<comment type="function">
    <text evidence="10 11">Phosphorylation of dTMP to form dTDP in both de novo and salvage pathways of dTTP synthesis.</text>
</comment>
<dbReference type="SUPFAM" id="SSF52540">
    <property type="entry name" value="P-loop containing nucleoside triphosphate hydrolases"/>
    <property type="match status" value="1"/>
</dbReference>
<proteinExistence type="inferred from homology"/>
<reference evidence="13 14" key="1">
    <citation type="submission" date="2017-05" db="EMBL/GenBank/DDBJ databases">
        <authorList>
            <person name="Varghese N."/>
            <person name="Submissions S."/>
        </authorList>
    </citation>
    <scope>NUCLEOTIDE SEQUENCE [LARGE SCALE GENOMIC DNA]</scope>
    <source>
        <strain evidence="13 14">DSM 45474</strain>
    </source>
</reference>
<evidence type="ECO:0000256" key="11">
    <source>
        <dbReference type="HAMAP-Rule" id="MF_00165"/>
    </source>
</evidence>
<dbReference type="AlphaFoldDB" id="A0A521ECX7"/>
<organism evidence="13 14">
    <name type="scientific">Melghirimyces algeriensis</name>
    <dbReference type="NCBI Taxonomy" id="910412"/>
    <lineage>
        <taxon>Bacteria</taxon>
        <taxon>Bacillati</taxon>
        <taxon>Bacillota</taxon>
        <taxon>Bacilli</taxon>
        <taxon>Bacillales</taxon>
        <taxon>Thermoactinomycetaceae</taxon>
        <taxon>Melghirimyces</taxon>
    </lineage>
</organism>